<dbReference type="Proteomes" id="UP000254569">
    <property type="component" value="Unassembled WGS sequence"/>
</dbReference>
<reference evidence="2 3" key="1">
    <citation type="submission" date="2018-06" db="EMBL/GenBank/DDBJ databases">
        <authorList>
            <consortium name="Pathogen Informatics"/>
            <person name="Doyle S."/>
        </authorList>
    </citation>
    <scope>NUCLEOTIDE SEQUENCE [LARGE SCALE GENOMIC DNA]</scope>
    <source>
        <strain evidence="2 3">NCTC13296</strain>
    </source>
</reference>
<feature type="compositionally biased region" description="Basic residues" evidence="1">
    <location>
        <begin position="202"/>
        <end position="213"/>
    </location>
</feature>
<feature type="region of interest" description="Disordered" evidence="1">
    <location>
        <begin position="179"/>
        <end position="215"/>
    </location>
</feature>
<dbReference type="EMBL" id="UGVI01000002">
    <property type="protein sequence ID" value="SUF09149.1"/>
    <property type="molecule type" value="Genomic_DNA"/>
</dbReference>
<evidence type="ECO:0000313" key="2">
    <source>
        <dbReference type="EMBL" id="SUF09149.1"/>
    </source>
</evidence>
<name>A0A379PPD3_9NOCA</name>
<gene>
    <name evidence="2" type="ORF">NCTC13296_04346</name>
</gene>
<sequence>MAHCRMPTSQPPVRPHRRLSVLVTDLAIGDGEVAPPQVGDTGRYALLFTETPPDETDPSIVTVTVDVEPLDDGVPLFQPAATTGFRDEERWWEWRLFLRGDGWTATWYSRRPLLGRQRLTGRIIGDLGYATTGSVTGRILRARIVSDTYRLAEQSSSEPARPPRWVPVPGTRRFQDLAAATGVFRDDTRPSDSWRRPDQRKRGAGRSRPRRRTTTAITPTLVPAAVSPRCRCRQLRRRRSVAATRSTPRPGRNRHGGEAVHCGDREFGALGGGSRGRPCRFRRIEEERVLATRHFHRRRQRARFKGFRIGSVGHTVT</sequence>
<protein>
    <submittedName>
        <fullName evidence="2">Uncharacterized protein</fullName>
    </submittedName>
</protein>
<accession>A0A379PPD3</accession>
<keyword evidence="3" id="KW-1185">Reference proteome</keyword>
<feature type="compositionally biased region" description="Basic and acidic residues" evidence="1">
    <location>
        <begin position="184"/>
        <end position="201"/>
    </location>
</feature>
<evidence type="ECO:0000313" key="3">
    <source>
        <dbReference type="Proteomes" id="UP000254569"/>
    </source>
</evidence>
<dbReference type="AlphaFoldDB" id="A0A379PPD3"/>
<feature type="region of interest" description="Disordered" evidence="1">
    <location>
        <begin position="234"/>
        <end position="260"/>
    </location>
</feature>
<proteinExistence type="predicted"/>
<organism evidence="2 3">
    <name type="scientific">Rhodococcus gordoniae</name>
    <dbReference type="NCBI Taxonomy" id="223392"/>
    <lineage>
        <taxon>Bacteria</taxon>
        <taxon>Bacillati</taxon>
        <taxon>Actinomycetota</taxon>
        <taxon>Actinomycetes</taxon>
        <taxon>Mycobacteriales</taxon>
        <taxon>Nocardiaceae</taxon>
        <taxon>Rhodococcus</taxon>
    </lineage>
</organism>
<evidence type="ECO:0000256" key="1">
    <source>
        <dbReference type="SAM" id="MobiDB-lite"/>
    </source>
</evidence>